<organism evidence="15 16">
    <name type="scientific">Leptobrachium leishanense</name>
    <name type="common">Leishan spiny toad</name>
    <dbReference type="NCBI Taxonomy" id="445787"/>
    <lineage>
        <taxon>Eukaryota</taxon>
        <taxon>Metazoa</taxon>
        <taxon>Chordata</taxon>
        <taxon>Craniata</taxon>
        <taxon>Vertebrata</taxon>
        <taxon>Euteleostomi</taxon>
        <taxon>Amphibia</taxon>
        <taxon>Batrachia</taxon>
        <taxon>Anura</taxon>
        <taxon>Pelobatoidea</taxon>
        <taxon>Megophryidae</taxon>
        <taxon>Leptobrachium</taxon>
    </lineage>
</organism>
<evidence type="ECO:0000259" key="14">
    <source>
        <dbReference type="PROSITE" id="PS51522"/>
    </source>
</evidence>
<feature type="compositionally biased region" description="Polar residues" evidence="13">
    <location>
        <begin position="65"/>
        <end position="74"/>
    </location>
</feature>
<keyword evidence="3" id="KW-0479">Metal-binding</keyword>
<evidence type="ECO:0000256" key="13">
    <source>
        <dbReference type="SAM" id="MobiDB-lite"/>
    </source>
</evidence>
<feature type="region of interest" description="Disordered" evidence="13">
    <location>
        <begin position="31"/>
        <end position="74"/>
    </location>
</feature>
<dbReference type="PROSITE" id="PS51522">
    <property type="entry name" value="ZF_NANOS"/>
    <property type="match status" value="1"/>
</dbReference>
<dbReference type="GO" id="GO:0006417">
    <property type="term" value="P:regulation of translation"/>
    <property type="evidence" value="ECO:0007669"/>
    <property type="project" value="UniProtKB-UniRule"/>
</dbReference>
<evidence type="ECO:0000256" key="9">
    <source>
        <dbReference type="ARBA" id="ARBA00059608"/>
    </source>
</evidence>
<evidence type="ECO:0000256" key="11">
    <source>
        <dbReference type="ARBA" id="ARBA00079827"/>
    </source>
</evidence>
<evidence type="ECO:0000256" key="1">
    <source>
        <dbReference type="ARBA" id="ARBA00004496"/>
    </source>
</evidence>
<evidence type="ECO:0000313" key="16">
    <source>
        <dbReference type="Proteomes" id="UP000694569"/>
    </source>
</evidence>
<evidence type="ECO:0000256" key="4">
    <source>
        <dbReference type="ARBA" id="ARBA00022771"/>
    </source>
</evidence>
<comment type="function">
    <text evidence="9">Acts as a translational repressor. Can mediate repression affecting different steps in the translation process: cap-driven, IRES-driven, polyadenylated RNAs or nonpolyadenylated RNAs. Essential for the development of primordial germ cells (PGCs) by ensuring their proper migration and survival.</text>
</comment>
<evidence type="ECO:0000256" key="10">
    <source>
        <dbReference type="ARBA" id="ARBA00062604"/>
    </source>
</evidence>
<keyword evidence="5" id="KW-0862">Zinc</keyword>
<dbReference type="InterPro" id="IPR038129">
    <property type="entry name" value="Nanos_sf"/>
</dbReference>
<dbReference type="AlphaFoldDB" id="A0A8C5Q7I4"/>
<evidence type="ECO:0000256" key="5">
    <source>
        <dbReference type="ARBA" id="ARBA00022833"/>
    </source>
</evidence>
<keyword evidence="2" id="KW-0963">Cytoplasm</keyword>
<feature type="domain" description="Nanos-type" evidence="14">
    <location>
        <begin position="81"/>
        <end position="135"/>
    </location>
</feature>
<dbReference type="GO" id="GO:0003723">
    <property type="term" value="F:RNA binding"/>
    <property type="evidence" value="ECO:0007669"/>
    <property type="project" value="UniProtKB-UniRule"/>
</dbReference>
<evidence type="ECO:0000256" key="8">
    <source>
        <dbReference type="ARBA" id="ARBA00044159"/>
    </source>
</evidence>
<keyword evidence="7 12" id="KW-0694">RNA-binding</keyword>
<evidence type="ECO:0000256" key="2">
    <source>
        <dbReference type="ARBA" id="ARBA00022490"/>
    </source>
</evidence>
<evidence type="ECO:0000256" key="7">
    <source>
        <dbReference type="ARBA" id="ARBA00022884"/>
    </source>
</evidence>
<dbReference type="GO" id="GO:0008270">
    <property type="term" value="F:zinc ion binding"/>
    <property type="evidence" value="ECO:0007669"/>
    <property type="project" value="UniProtKB-KW"/>
</dbReference>
<comment type="subcellular location">
    <subcellularLocation>
        <location evidence="1">Cytoplasm</location>
    </subcellularLocation>
</comment>
<gene>
    <name evidence="15" type="primary">NANOS2</name>
</gene>
<name>A0A8C5Q7I4_9ANUR</name>
<reference evidence="15" key="1">
    <citation type="submission" date="2025-08" db="UniProtKB">
        <authorList>
            <consortium name="Ensembl"/>
        </authorList>
    </citation>
    <scope>IDENTIFICATION</scope>
</reference>
<reference evidence="15" key="2">
    <citation type="submission" date="2025-09" db="UniProtKB">
        <authorList>
            <consortium name="Ensembl"/>
        </authorList>
    </citation>
    <scope>IDENTIFICATION</scope>
</reference>
<evidence type="ECO:0000256" key="12">
    <source>
        <dbReference type="PROSITE-ProRule" id="PRU00855"/>
    </source>
</evidence>
<dbReference type="GeneTree" id="ENSGT00950000183135"/>
<dbReference type="InterPro" id="IPR008705">
    <property type="entry name" value="Nanos/Xcar2"/>
</dbReference>
<comment type="similarity">
    <text evidence="12">Belongs to the nanos family.</text>
</comment>
<keyword evidence="4 12" id="KW-0863">Zinc-finger</keyword>
<comment type="subunit">
    <text evidence="10">Interacts with ccnb1.</text>
</comment>
<evidence type="ECO:0000256" key="6">
    <source>
        <dbReference type="ARBA" id="ARBA00022845"/>
    </source>
</evidence>
<evidence type="ECO:0000256" key="3">
    <source>
        <dbReference type="ARBA" id="ARBA00022723"/>
    </source>
</evidence>
<dbReference type="OrthoDB" id="5864971at2759"/>
<dbReference type="FunFam" id="4.10.60.30:FF:000001">
    <property type="entry name" value="nanos homolog 3"/>
    <property type="match status" value="1"/>
</dbReference>
<proteinExistence type="inferred from homology"/>
<keyword evidence="6 12" id="KW-0810">Translation regulation</keyword>
<dbReference type="Pfam" id="PF05741">
    <property type="entry name" value="zf-nanos"/>
    <property type="match status" value="1"/>
</dbReference>
<keyword evidence="16" id="KW-1185">Reference proteome</keyword>
<feature type="compositionally biased region" description="Low complexity" evidence="13">
    <location>
        <begin position="46"/>
        <end position="56"/>
    </location>
</feature>
<sequence length="157" mass="17243">LRTGLCKGSFEMWKDYLQLALLVQEMAKNRVTETSESPPSKNGLVPAPNNTNATANCNGYPSDGEPNSSITDGQANPPDGMCNFCKHNGESRSVYTSHALKGPDGEVMCPVLRNYVCPQCGATGDSSHTLRYCPLSESKRCLYKRRGRNSVGRRLRR</sequence>
<dbReference type="Ensembl" id="ENSLLET00000034686.1">
    <property type="protein sequence ID" value="ENSLLEP00000033413.1"/>
    <property type="gene ID" value="ENSLLEG00000021141.1"/>
</dbReference>
<evidence type="ECO:0000313" key="15">
    <source>
        <dbReference type="Ensembl" id="ENSLLEP00000033413.1"/>
    </source>
</evidence>
<dbReference type="Gene3D" id="4.10.60.30">
    <property type="entry name" value="Nanos, RNA-binding domain"/>
    <property type="match status" value="1"/>
</dbReference>
<protein>
    <recommendedName>
        <fullName evidence="8">Nanos homolog 1</fullName>
    </recommendedName>
    <alternativeName>
        <fullName evidence="11">Xcat-2 protein</fullName>
    </alternativeName>
</protein>
<dbReference type="PANTHER" id="PTHR12887">
    <property type="entry name" value="NANOS PROTEIN"/>
    <property type="match status" value="1"/>
</dbReference>
<dbReference type="Proteomes" id="UP000694569">
    <property type="component" value="Unplaced"/>
</dbReference>
<accession>A0A8C5Q7I4</accession>
<dbReference type="InterPro" id="IPR024161">
    <property type="entry name" value="Znf_nanos-typ"/>
</dbReference>
<dbReference type="GO" id="GO:0005737">
    <property type="term" value="C:cytoplasm"/>
    <property type="evidence" value="ECO:0007669"/>
    <property type="project" value="UniProtKB-SubCell"/>
</dbReference>